<evidence type="ECO:0000313" key="1">
    <source>
        <dbReference type="EMBL" id="OHA96451.1"/>
    </source>
</evidence>
<gene>
    <name evidence="1" type="ORF">A3D49_01000</name>
</gene>
<sequence length="124" mass="13580">MKKVFILLVVLGLGLSFGFSTGYKQGFIRGVDEGNETVLSENLVLDIQGASLVRVDFVGAGSSDIPVIYDRKMMKRYVVLEVDRWGSAATGFETSGYVEPRFTDPVRAADGKVIAVLDYRIPGR</sequence>
<comment type="caution">
    <text evidence="1">The sequence shown here is derived from an EMBL/GenBank/DDBJ whole genome shotgun (WGS) entry which is preliminary data.</text>
</comment>
<organism evidence="1 2">
    <name type="scientific">Candidatus Zambryskibacteria bacterium RIFCSPHIGHO2_02_FULL_43_37</name>
    <dbReference type="NCBI Taxonomy" id="1802749"/>
    <lineage>
        <taxon>Bacteria</taxon>
        <taxon>Candidatus Zambryskiibacteriota</taxon>
    </lineage>
</organism>
<reference evidence="1 2" key="1">
    <citation type="journal article" date="2016" name="Nat. Commun.">
        <title>Thousands of microbial genomes shed light on interconnected biogeochemical processes in an aquifer system.</title>
        <authorList>
            <person name="Anantharaman K."/>
            <person name="Brown C.T."/>
            <person name="Hug L.A."/>
            <person name="Sharon I."/>
            <person name="Castelle C.J."/>
            <person name="Probst A.J."/>
            <person name="Thomas B.C."/>
            <person name="Singh A."/>
            <person name="Wilkins M.J."/>
            <person name="Karaoz U."/>
            <person name="Brodie E.L."/>
            <person name="Williams K.H."/>
            <person name="Hubbard S.S."/>
            <person name="Banfield J.F."/>
        </authorList>
    </citation>
    <scope>NUCLEOTIDE SEQUENCE [LARGE SCALE GENOMIC DNA]</scope>
</reference>
<dbReference type="AlphaFoldDB" id="A0A1G2TIK5"/>
<proteinExistence type="predicted"/>
<protein>
    <submittedName>
        <fullName evidence="1">Uncharacterized protein</fullName>
    </submittedName>
</protein>
<name>A0A1G2TIK5_9BACT</name>
<accession>A0A1G2TIK5</accession>
<dbReference type="EMBL" id="MHVS01000005">
    <property type="protein sequence ID" value="OHA96451.1"/>
    <property type="molecule type" value="Genomic_DNA"/>
</dbReference>
<dbReference type="Proteomes" id="UP000177279">
    <property type="component" value="Unassembled WGS sequence"/>
</dbReference>
<evidence type="ECO:0000313" key="2">
    <source>
        <dbReference type="Proteomes" id="UP000177279"/>
    </source>
</evidence>